<evidence type="ECO:0000256" key="9">
    <source>
        <dbReference type="ARBA" id="ARBA00044926"/>
    </source>
</evidence>
<accession>A0A0A5GGJ9</accession>
<dbReference type="SFLD" id="SFLDG01135">
    <property type="entry name" value="C1.5.6:_HAD__Beta-PGM__Phospha"/>
    <property type="match status" value="1"/>
</dbReference>
<dbReference type="InterPro" id="IPR051600">
    <property type="entry name" value="Beta-PGM-like"/>
</dbReference>
<evidence type="ECO:0000256" key="5">
    <source>
        <dbReference type="ARBA" id="ARBA00022723"/>
    </source>
</evidence>
<feature type="binding site" evidence="13">
    <location>
        <begin position="114"/>
        <end position="118"/>
    </location>
    <ligand>
        <name>substrate</name>
    </ligand>
</feature>
<evidence type="ECO:0000256" key="2">
    <source>
        <dbReference type="ARBA" id="ARBA00006171"/>
    </source>
</evidence>
<evidence type="ECO:0000256" key="8">
    <source>
        <dbReference type="ARBA" id="ARBA00023277"/>
    </source>
</evidence>
<evidence type="ECO:0000256" key="6">
    <source>
        <dbReference type="ARBA" id="ARBA00022842"/>
    </source>
</evidence>
<evidence type="ECO:0000256" key="10">
    <source>
        <dbReference type="ARBA" id="ARBA00044968"/>
    </source>
</evidence>
<dbReference type="eggNOG" id="COG0637">
    <property type="taxonomic scope" value="Bacteria"/>
</dbReference>
<keyword evidence="3" id="KW-0963">Cytoplasm</keyword>
<evidence type="ECO:0000256" key="4">
    <source>
        <dbReference type="ARBA" id="ARBA00022553"/>
    </source>
</evidence>
<evidence type="ECO:0000256" key="14">
    <source>
        <dbReference type="PIRSR" id="PIRSR610972-3"/>
    </source>
</evidence>
<keyword evidence="5 14" id="KW-0479">Metal-binding</keyword>
<feature type="binding site" evidence="13">
    <location>
        <position position="76"/>
    </location>
    <ligand>
        <name>substrate</name>
    </ligand>
</feature>
<evidence type="ECO:0000256" key="12">
    <source>
        <dbReference type="PIRSR" id="PIRSR610972-1"/>
    </source>
</evidence>
<evidence type="ECO:0000256" key="13">
    <source>
        <dbReference type="PIRSR" id="PIRSR610972-2"/>
    </source>
</evidence>
<dbReference type="InterPro" id="IPR023198">
    <property type="entry name" value="PGP-like_dom2"/>
</dbReference>
<dbReference type="PRINTS" id="PR00413">
    <property type="entry name" value="HADHALOGNASE"/>
</dbReference>
<dbReference type="NCBIfam" id="TIGR02009">
    <property type="entry name" value="PGMB-YQAB-SF"/>
    <property type="match status" value="1"/>
</dbReference>
<feature type="active site" description="Proton donor/acceptor" evidence="12">
    <location>
        <position position="11"/>
    </location>
</feature>
<gene>
    <name evidence="16" type="ORF">N781_07750</name>
</gene>
<dbReference type="InterPro" id="IPR036412">
    <property type="entry name" value="HAD-like_sf"/>
</dbReference>
<dbReference type="GO" id="GO:0005975">
    <property type="term" value="P:carbohydrate metabolic process"/>
    <property type="evidence" value="ECO:0007669"/>
    <property type="project" value="InterPro"/>
</dbReference>
<dbReference type="AlphaFoldDB" id="A0A0A5GGJ9"/>
<dbReference type="Gene3D" id="1.10.150.240">
    <property type="entry name" value="Putative phosphatase, domain 2"/>
    <property type="match status" value="1"/>
</dbReference>
<organism evidence="16 17">
    <name type="scientific">Pontibacillus halophilus JSM 076056 = DSM 19796</name>
    <dbReference type="NCBI Taxonomy" id="1385510"/>
    <lineage>
        <taxon>Bacteria</taxon>
        <taxon>Bacillati</taxon>
        <taxon>Bacillota</taxon>
        <taxon>Bacilli</taxon>
        <taxon>Bacillales</taxon>
        <taxon>Bacillaceae</taxon>
        <taxon>Pontibacillus</taxon>
    </lineage>
</organism>
<evidence type="ECO:0000256" key="3">
    <source>
        <dbReference type="ARBA" id="ARBA00022490"/>
    </source>
</evidence>
<dbReference type="FunFam" id="1.10.150.240:FF:000010">
    <property type="entry name" value="Beta-phosphoglucomutase"/>
    <property type="match status" value="1"/>
</dbReference>
<evidence type="ECO:0000313" key="16">
    <source>
        <dbReference type="EMBL" id="KGX90348.1"/>
    </source>
</evidence>
<evidence type="ECO:0000256" key="1">
    <source>
        <dbReference type="ARBA" id="ARBA00004496"/>
    </source>
</evidence>
<keyword evidence="17" id="KW-1185">Reference proteome</keyword>
<comment type="cofactor">
    <cofactor evidence="14">
        <name>Mg(2+)</name>
        <dbReference type="ChEBI" id="CHEBI:18420"/>
    </cofactor>
    <text evidence="14">Binds 2 magnesium ions per subunit.</text>
</comment>
<feature type="binding site" evidence="13">
    <location>
        <position position="52"/>
    </location>
    <ligand>
        <name>substrate</name>
    </ligand>
</feature>
<dbReference type="SFLD" id="SFLDS00003">
    <property type="entry name" value="Haloacid_Dehalogenase"/>
    <property type="match status" value="1"/>
</dbReference>
<dbReference type="NCBIfam" id="TIGR01990">
    <property type="entry name" value="bPGM"/>
    <property type="match status" value="1"/>
</dbReference>
<dbReference type="PANTHER" id="PTHR46193">
    <property type="entry name" value="6-PHOSPHOGLUCONATE PHOSPHATASE"/>
    <property type="match status" value="1"/>
</dbReference>
<feature type="binding site" evidence="14">
    <location>
        <position position="170"/>
    </location>
    <ligand>
        <name>Mg(2+)</name>
        <dbReference type="ChEBI" id="CHEBI:18420"/>
    </ligand>
</feature>
<evidence type="ECO:0000256" key="7">
    <source>
        <dbReference type="ARBA" id="ARBA00023235"/>
    </source>
</evidence>
<feature type="binding site" evidence="14">
    <location>
        <position position="9"/>
    </location>
    <ligand>
        <name>Mg(2+)</name>
        <dbReference type="ChEBI" id="CHEBI:18420"/>
    </ligand>
</feature>
<dbReference type="SFLD" id="SFLDG01129">
    <property type="entry name" value="C1.5:_HAD__Beta-PGM__Phosphata"/>
    <property type="match status" value="1"/>
</dbReference>
<comment type="catalytic activity">
    <reaction evidence="9">
        <text>beta-D-glucose 1-phosphate = beta-D-glucose 6-phosphate</text>
        <dbReference type="Rhea" id="RHEA:20113"/>
        <dbReference type="ChEBI" id="CHEBI:57684"/>
        <dbReference type="ChEBI" id="CHEBI:58247"/>
        <dbReference type="EC" id="5.4.2.6"/>
    </reaction>
</comment>
<feature type="binding site" evidence="13">
    <location>
        <position position="145"/>
    </location>
    <ligand>
        <name>substrate</name>
    </ligand>
</feature>
<dbReference type="Gene3D" id="3.40.50.1000">
    <property type="entry name" value="HAD superfamily/HAD-like"/>
    <property type="match status" value="1"/>
</dbReference>
<feature type="site" description="Important for catalytic activity and assists the phosphoryl transfer reaction to Asp8 by balancing charge and orienting the reacting groups" evidence="15">
    <location>
        <position position="145"/>
    </location>
</feature>
<dbReference type="GO" id="GO:0005737">
    <property type="term" value="C:cytoplasm"/>
    <property type="evidence" value="ECO:0007669"/>
    <property type="project" value="UniProtKB-SubCell"/>
</dbReference>
<dbReference type="OrthoDB" id="9797743at2"/>
<dbReference type="GO" id="GO:0008801">
    <property type="term" value="F:beta-phosphoglucomutase activity"/>
    <property type="evidence" value="ECO:0007669"/>
    <property type="project" value="UniProtKB-EC"/>
</dbReference>
<reference evidence="16 17" key="1">
    <citation type="submission" date="2013-08" db="EMBL/GenBank/DDBJ databases">
        <authorList>
            <person name="Huang J."/>
            <person name="Wang G."/>
        </authorList>
    </citation>
    <scope>NUCLEOTIDE SEQUENCE [LARGE SCALE GENOMIC DNA]</scope>
    <source>
        <strain evidence="16 17">JSM 076056</strain>
    </source>
</reference>
<dbReference type="InterPro" id="IPR006439">
    <property type="entry name" value="HAD-SF_hydro_IA"/>
</dbReference>
<sequence>MGKKAIIFDLDGVITDTAEYHYLAWKQLADDLGLPFDRNSNERLKGISRMESLELILEAGNKELGHDEKERLAHKKNEHYKELIQQITPDDLLPGIVSFLTELSEAGFKIGMASASKNAQEVVRRLEVTSFFHVIVDAASVKKGKPDPEIFLTAAQLLEVEPNACIGVEDAQAGVQAIKSANMFAIGVGEARHLSEADWLVTSTEELSLKALSEHI</sequence>
<feature type="binding site" evidence="14">
    <location>
        <position position="11"/>
    </location>
    <ligand>
        <name>Mg(2+)</name>
        <dbReference type="ChEBI" id="CHEBI:18420"/>
    </ligand>
</feature>
<feature type="binding site" evidence="13">
    <location>
        <begin position="44"/>
        <end position="49"/>
    </location>
    <ligand>
        <name>substrate</name>
    </ligand>
</feature>
<feature type="binding site" evidence="13">
    <location>
        <position position="25"/>
    </location>
    <ligand>
        <name>substrate</name>
    </ligand>
</feature>
<protein>
    <recommendedName>
        <fullName evidence="11">Beta-phosphoglucomutase</fullName>
        <ecNumber evidence="10">5.4.2.6</ecNumber>
    </recommendedName>
</protein>
<dbReference type="GO" id="GO:0000287">
    <property type="term" value="F:magnesium ion binding"/>
    <property type="evidence" value="ECO:0007669"/>
    <property type="project" value="InterPro"/>
</dbReference>
<keyword evidence="4" id="KW-0597">Phosphoprotein</keyword>
<dbReference type="SFLD" id="SFLDF00046">
    <property type="entry name" value="beta-phosphoglucomutase"/>
    <property type="match status" value="1"/>
</dbReference>
<evidence type="ECO:0000256" key="15">
    <source>
        <dbReference type="PIRSR" id="PIRSR610972-4"/>
    </source>
</evidence>
<dbReference type="Pfam" id="PF00702">
    <property type="entry name" value="Hydrolase"/>
    <property type="match status" value="1"/>
</dbReference>
<dbReference type="EMBL" id="AVPE01000015">
    <property type="protein sequence ID" value="KGX90348.1"/>
    <property type="molecule type" value="Genomic_DNA"/>
</dbReference>
<evidence type="ECO:0000313" key="17">
    <source>
        <dbReference type="Proteomes" id="UP000030528"/>
    </source>
</evidence>
<dbReference type="InterPro" id="IPR010972">
    <property type="entry name" value="Beta-PGM"/>
</dbReference>
<dbReference type="InterPro" id="IPR023214">
    <property type="entry name" value="HAD_sf"/>
</dbReference>
<dbReference type="EC" id="5.4.2.6" evidence="10"/>
<dbReference type="RefSeq" id="WP_026801493.1">
    <property type="nucleotide sequence ID" value="NZ_AULI01000017.1"/>
</dbReference>
<comment type="subcellular location">
    <subcellularLocation>
        <location evidence="1">Cytoplasm</location>
    </subcellularLocation>
</comment>
<dbReference type="PANTHER" id="PTHR46193:SF18">
    <property type="entry name" value="HEXITOL PHOSPHATASE B"/>
    <property type="match status" value="1"/>
</dbReference>
<keyword evidence="7 16" id="KW-0413">Isomerase</keyword>
<name>A0A0A5GGJ9_9BACI</name>
<dbReference type="Proteomes" id="UP000030528">
    <property type="component" value="Unassembled WGS sequence"/>
</dbReference>
<dbReference type="CDD" id="cd02598">
    <property type="entry name" value="HAD_BPGM"/>
    <property type="match status" value="1"/>
</dbReference>
<proteinExistence type="inferred from homology"/>
<keyword evidence="6 14" id="KW-0460">Magnesium</keyword>
<dbReference type="STRING" id="1385510.GCA_000425205_03276"/>
<evidence type="ECO:0000256" key="11">
    <source>
        <dbReference type="ARBA" id="ARBA00044991"/>
    </source>
</evidence>
<feature type="active site" description="Nucleophile" evidence="12">
    <location>
        <position position="9"/>
    </location>
</feature>
<comment type="similarity">
    <text evidence="2">Belongs to the HAD-like hydrolase superfamily. CbbY/CbbZ/Gph/YieH family.</text>
</comment>
<dbReference type="NCBIfam" id="TIGR01509">
    <property type="entry name" value="HAD-SF-IA-v3"/>
    <property type="match status" value="1"/>
</dbReference>
<keyword evidence="8" id="KW-0119">Carbohydrate metabolism</keyword>
<comment type="caution">
    <text evidence="16">The sequence shown here is derived from an EMBL/GenBank/DDBJ whole genome shotgun (WGS) entry which is preliminary data.</text>
</comment>
<dbReference type="SUPFAM" id="SSF56784">
    <property type="entry name" value="HAD-like"/>
    <property type="match status" value="1"/>
</dbReference>
<feature type="binding site" evidence="13">
    <location>
        <begin position="9"/>
        <end position="11"/>
    </location>
    <ligand>
        <name>substrate</name>
    </ligand>
</feature>
<feature type="site" description="Important for catalytic activity and assists the phosphoryl transfer reaction to Asp8 by balancing charge and orienting the reacting groups" evidence="15">
    <location>
        <position position="114"/>
    </location>
</feature>
<dbReference type="InterPro" id="IPR010976">
    <property type="entry name" value="B-phosphoglucomutase_hydrolase"/>
</dbReference>
<feature type="binding site" evidence="14">
    <location>
        <position position="169"/>
    </location>
    <ligand>
        <name>Mg(2+)</name>
        <dbReference type="ChEBI" id="CHEBI:18420"/>
    </ligand>
</feature>